<dbReference type="InterPro" id="IPR000253">
    <property type="entry name" value="FHA_dom"/>
</dbReference>
<dbReference type="CDD" id="cd00060">
    <property type="entry name" value="FHA"/>
    <property type="match status" value="1"/>
</dbReference>
<dbReference type="Pfam" id="PF19909">
    <property type="entry name" value="DUF6382"/>
    <property type="match status" value="1"/>
</dbReference>
<feature type="transmembrane region" description="Helical" evidence="1">
    <location>
        <begin position="261"/>
        <end position="281"/>
    </location>
</feature>
<feature type="domain" description="FHA" evidence="2">
    <location>
        <begin position="431"/>
        <end position="481"/>
    </location>
</feature>
<reference evidence="3 4" key="1">
    <citation type="submission" date="2020-04" db="EMBL/GenBank/DDBJ databases">
        <title>Genome sequencing of novel species.</title>
        <authorList>
            <person name="Heo J."/>
            <person name="Kim S.-J."/>
            <person name="Kim J.-S."/>
            <person name="Hong S.-B."/>
            <person name="Kwon S.-W."/>
        </authorList>
    </citation>
    <scope>NUCLEOTIDE SEQUENCE [LARGE SCALE GENOMIC DNA]</scope>
    <source>
        <strain evidence="3 4">MFER-1</strain>
    </source>
</reference>
<proteinExistence type="predicted"/>
<dbReference type="EMBL" id="CP051680">
    <property type="protein sequence ID" value="QJD87408.1"/>
    <property type="molecule type" value="Genomic_DNA"/>
</dbReference>
<keyword evidence="1" id="KW-1133">Transmembrane helix</keyword>
<dbReference type="Gene3D" id="2.60.200.20">
    <property type="match status" value="1"/>
</dbReference>
<keyword evidence="4" id="KW-1185">Reference proteome</keyword>
<dbReference type="Pfam" id="PF00498">
    <property type="entry name" value="FHA"/>
    <property type="match status" value="1"/>
</dbReference>
<dbReference type="PROSITE" id="PS50006">
    <property type="entry name" value="FHA_DOMAIN"/>
    <property type="match status" value="1"/>
</dbReference>
<dbReference type="SMART" id="SM00240">
    <property type="entry name" value="FHA"/>
    <property type="match status" value="1"/>
</dbReference>
<evidence type="ECO:0000259" key="2">
    <source>
        <dbReference type="PROSITE" id="PS50006"/>
    </source>
</evidence>
<evidence type="ECO:0000313" key="4">
    <source>
        <dbReference type="Proteomes" id="UP000502248"/>
    </source>
</evidence>
<evidence type="ECO:0000313" key="3">
    <source>
        <dbReference type="EMBL" id="QJD87408.1"/>
    </source>
</evidence>
<sequence length="508" mass="57638">MIVERDPPLTREDLNDTQIHMLKQCDIPGLLTLETEECDGRVSLRYSFSGTRMLSEAMRTSTWSMADMMGALCRLAEVLEECRLYLLDADRIRLLDEFIFVGDEWYDLKFTYLPIDMPTLHRADDLERLIIRWMMRVKEPDGQALQNILRLVGSPGFMPIVLSRYARQYLAGSPGGEAAADRGHSPVRPLPELHVMEPKPATTKPSRSWDFLNPVSGDLHPVSEMWGDAPNALPKSFPSSKMRANEPDTGSDVMDIGRWRIVIGCVSVFVVALSWRFIYLSQPNQQKLLACLCLSLIVCSLVIFLWNGIPDRLRFTNRRPELVQPSGPEIEKSFKFAQAEEEREVQQQGAIPRFPSPHLPSTIASRDSLTDPFMLDVNKDPAYIADTTWMSASNDQTAYLNSKQTSNIEIFYLIWKTKDSGIRIPLQGNSFVIGRSAEAAQHIDESIGISRAHVEFLKVSDQWKVKDLGSRNGSRLNDKPMAPYELYSLQVGDCLTIANSQYRFQQEE</sequence>
<organism evidence="3 4">
    <name type="scientific">Cohnella herbarum</name>
    <dbReference type="NCBI Taxonomy" id="2728023"/>
    <lineage>
        <taxon>Bacteria</taxon>
        <taxon>Bacillati</taxon>
        <taxon>Bacillota</taxon>
        <taxon>Bacilli</taxon>
        <taxon>Bacillales</taxon>
        <taxon>Paenibacillaceae</taxon>
        <taxon>Cohnella</taxon>
    </lineage>
</organism>
<keyword evidence="1" id="KW-0812">Transmembrane</keyword>
<dbReference type="Proteomes" id="UP000502248">
    <property type="component" value="Chromosome"/>
</dbReference>
<dbReference type="RefSeq" id="WP_169283652.1">
    <property type="nucleotide sequence ID" value="NZ_CP051680.1"/>
</dbReference>
<name>A0A7Z2VQ51_9BACL</name>
<dbReference type="InterPro" id="IPR008984">
    <property type="entry name" value="SMAD_FHA_dom_sf"/>
</dbReference>
<feature type="transmembrane region" description="Helical" evidence="1">
    <location>
        <begin position="287"/>
        <end position="309"/>
    </location>
</feature>
<protein>
    <submittedName>
        <fullName evidence="3">FHA domain-containing protein</fullName>
    </submittedName>
</protein>
<gene>
    <name evidence="3" type="ORF">HH215_32355</name>
</gene>
<dbReference type="SUPFAM" id="SSF49879">
    <property type="entry name" value="SMAD/FHA domain"/>
    <property type="match status" value="1"/>
</dbReference>
<evidence type="ECO:0000256" key="1">
    <source>
        <dbReference type="SAM" id="Phobius"/>
    </source>
</evidence>
<dbReference type="InterPro" id="IPR045962">
    <property type="entry name" value="DUF6382"/>
</dbReference>
<dbReference type="KEGG" id="cheb:HH215_32355"/>
<dbReference type="AlphaFoldDB" id="A0A7Z2VQ51"/>
<accession>A0A7Z2VQ51</accession>
<keyword evidence="1" id="KW-0472">Membrane</keyword>